<accession>A0A5D4H9M0</accession>
<feature type="domain" description="FecR protein" evidence="2">
    <location>
        <begin position="183"/>
        <end position="281"/>
    </location>
</feature>
<evidence type="ECO:0000259" key="2">
    <source>
        <dbReference type="Pfam" id="PF04773"/>
    </source>
</evidence>
<gene>
    <name evidence="4" type="ORF">FXV77_07075</name>
</gene>
<protein>
    <submittedName>
        <fullName evidence="4">DUF4974 domain-containing protein</fullName>
    </submittedName>
</protein>
<dbReference type="Proteomes" id="UP000322362">
    <property type="component" value="Unassembled WGS sequence"/>
</dbReference>
<dbReference type="AlphaFoldDB" id="A0A5D4H9M0"/>
<dbReference type="Gene3D" id="2.60.120.1440">
    <property type="match status" value="1"/>
</dbReference>
<feature type="domain" description="Protein FecR C-terminal" evidence="3">
    <location>
        <begin position="324"/>
        <end position="392"/>
    </location>
</feature>
<dbReference type="PANTHER" id="PTHR30273:SF2">
    <property type="entry name" value="PROTEIN FECR"/>
    <property type="match status" value="1"/>
</dbReference>
<name>A0A5D4H9M0_9SPHI</name>
<dbReference type="PANTHER" id="PTHR30273">
    <property type="entry name" value="PERIPLASMIC SIGNAL SENSOR AND SIGMA FACTOR ACTIVATOR FECR-RELATED"/>
    <property type="match status" value="1"/>
</dbReference>
<keyword evidence="1" id="KW-0472">Membrane</keyword>
<organism evidence="4 5">
    <name type="scientific">Sphingobacterium phlebotomi</name>
    <dbReference type="NCBI Taxonomy" id="2605433"/>
    <lineage>
        <taxon>Bacteria</taxon>
        <taxon>Pseudomonadati</taxon>
        <taxon>Bacteroidota</taxon>
        <taxon>Sphingobacteriia</taxon>
        <taxon>Sphingobacteriales</taxon>
        <taxon>Sphingobacteriaceae</taxon>
        <taxon>Sphingobacterium</taxon>
    </lineage>
</organism>
<dbReference type="Pfam" id="PF16344">
    <property type="entry name" value="FecR_C"/>
    <property type="match status" value="1"/>
</dbReference>
<feature type="transmembrane region" description="Helical" evidence="1">
    <location>
        <begin position="81"/>
        <end position="102"/>
    </location>
</feature>
<dbReference type="InterPro" id="IPR006860">
    <property type="entry name" value="FecR"/>
</dbReference>
<reference evidence="4 5" key="1">
    <citation type="submission" date="2019-08" db="EMBL/GenBank/DDBJ databases">
        <title>Phlebobacter frassis gen. nov. sp. nov., a new member of family Sphingobacteriaceae isolated from sand fly rearing media.</title>
        <authorList>
            <person name="Kakumanu M.L."/>
            <person name="Marayati B.F."/>
            <person name="Wada-Katsumata A."/>
            <person name="Wasserberg G."/>
            <person name="Schal C."/>
            <person name="Apperson C.S."/>
            <person name="Ponnusamy L."/>
        </authorList>
    </citation>
    <scope>NUCLEOTIDE SEQUENCE [LARGE SCALE GENOMIC DNA]</scope>
    <source>
        <strain evidence="4 5">SSI9</strain>
    </source>
</reference>
<evidence type="ECO:0000256" key="1">
    <source>
        <dbReference type="SAM" id="Phobius"/>
    </source>
</evidence>
<keyword evidence="5" id="KW-1185">Reference proteome</keyword>
<keyword evidence="1" id="KW-0812">Transmembrane</keyword>
<evidence type="ECO:0000313" key="4">
    <source>
        <dbReference type="EMBL" id="TYR36933.1"/>
    </source>
</evidence>
<dbReference type="Pfam" id="PF04773">
    <property type="entry name" value="FecR"/>
    <property type="match status" value="1"/>
</dbReference>
<proteinExistence type="predicted"/>
<dbReference type="RefSeq" id="WP_148918520.1">
    <property type="nucleotide sequence ID" value="NZ_VTAV01000003.1"/>
</dbReference>
<dbReference type="EMBL" id="VTAV01000003">
    <property type="protein sequence ID" value="TYR36933.1"/>
    <property type="molecule type" value="Genomic_DNA"/>
</dbReference>
<dbReference type="Gene3D" id="3.55.50.30">
    <property type="match status" value="1"/>
</dbReference>
<dbReference type="GO" id="GO:0016989">
    <property type="term" value="F:sigma factor antagonist activity"/>
    <property type="evidence" value="ECO:0007669"/>
    <property type="project" value="TreeGrafter"/>
</dbReference>
<evidence type="ECO:0000313" key="5">
    <source>
        <dbReference type="Proteomes" id="UP000322362"/>
    </source>
</evidence>
<keyword evidence="1" id="KW-1133">Transmembrane helix</keyword>
<comment type="caution">
    <text evidence="4">The sequence shown here is derived from an EMBL/GenBank/DDBJ whole genome shotgun (WGS) entry which is preliminary data.</text>
</comment>
<dbReference type="InterPro" id="IPR032508">
    <property type="entry name" value="FecR_C"/>
</dbReference>
<sequence length="395" mass="44892">MMNTDRIDYLLRKYHASKITAVEREELSSLLEELPADVLIVVFQEFMEAHLEHSDRALDMGDVERDIRAILNVDRGMRMRWISVVASIAAMLVLVSIGYWMFVPDPGGSDRVEVVRDKGKEDLQPGGEGAILTLSDGTKVVLDSLGNSAVIQNTDGVRIQVVDGQIIYRDIDERSRTKPLMNTMATPKGRRHQIVLSDGTRVWLNAESNITYPVVFTAEERRVSVSGEAYFEVVRQPDNKPFMVEVSDTQTSIRVLGTKFNVNAYRDQDDIKTTLLEGKVEVAHRTLHKTLAPGQQAITNVEKENVRVNNHVDVNSVMAWRENRFSFDDTPLYIVMKELSRWYGFETIYQGEIPTYRYSGKIDKNLTFRQVIGLLGATNMQYEINSDKQVTIINN</sequence>
<evidence type="ECO:0000259" key="3">
    <source>
        <dbReference type="Pfam" id="PF16344"/>
    </source>
</evidence>
<dbReference type="InterPro" id="IPR012373">
    <property type="entry name" value="Ferrdict_sens_TM"/>
</dbReference>